<sequence>MVARRISDLRTVLDDPVFFKFHPNKVFEFGHINRATECTYLNEHSSRSHALLMVTVRGVNYSTGIQTTGKLNLVDLAGSERVGKSGAEGSRLREAQYINKSLLALGDVIHALRSRQGYIPFRNSKLTYLLQDSLSGESKTLMMVHVSPVEKNTSETLCSLKFAERVRSVELGHGTRRSESGSWSSQEHLEVTVTLAFTPHRGASCPPYCVPASSPLAASLVNGILQCPEPPDCCVTDRLCRSWHFTKPSCVFHSLAVLDPTACVVEGVHLLAPESLSQSKY</sequence>
<comment type="caution">
    <text evidence="1">The sequence shown here is derived from an EMBL/GenBank/DDBJ whole genome shotgun (WGS) entry which is preliminary data.</text>
</comment>
<protein>
    <submittedName>
        <fullName evidence="1">Uncharacterized protein</fullName>
    </submittedName>
</protein>
<organism evidence="1 2">
    <name type="scientific">Sphaerodactylus townsendi</name>
    <dbReference type="NCBI Taxonomy" id="933632"/>
    <lineage>
        <taxon>Eukaryota</taxon>
        <taxon>Metazoa</taxon>
        <taxon>Chordata</taxon>
        <taxon>Craniata</taxon>
        <taxon>Vertebrata</taxon>
        <taxon>Euteleostomi</taxon>
        <taxon>Lepidosauria</taxon>
        <taxon>Squamata</taxon>
        <taxon>Bifurcata</taxon>
        <taxon>Gekkota</taxon>
        <taxon>Sphaerodactylidae</taxon>
        <taxon>Sphaerodactylus</taxon>
    </lineage>
</organism>
<evidence type="ECO:0000313" key="1">
    <source>
        <dbReference type="EMBL" id="KAH7987865.1"/>
    </source>
</evidence>
<name>A0ACB8E698_9SAUR</name>
<dbReference type="Proteomes" id="UP000827872">
    <property type="component" value="Linkage Group LG10"/>
</dbReference>
<proteinExistence type="predicted"/>
<reference evidence="1" key="1">
    <citation type="submission" date="2021-08" db="EMBL/GenBank/DDBJ databases">
        <title>The first chromosome-level gecko genome reveals the dynamic sex chromosomes of Neotropical dwarf geckos (Sphaerodactylidae: Sphaerodactylus).</title>
        <authorList>
            <person name="Pinto B.J."/>
            <person name="Keating S.E."/>
            <person name="Gamble T."/>
        </authorList>
    </citation>
    <scope>NUCLEOTIDE SEQUENCE</scope>
    <source>
        <strain evidence="1">TG3544</strain>
    </source>
</reference>
<gene>
    <name evidence="1" type="ORF">K3G42_000626</name>
</gene>
<dbReference type="EMBL" id="CM037623">
    <property type="protein sequence ID" value="KAH7987865.1"/>
    <property type="molecule type" value="Genomic_DNA"/>
</dbReference>
<keyword evidence="2" id="KW-1185">Reference proteome</keyword>
<evidence type="ECO:0000313" key="2">
    <source>
        <dbReference type="Proteomes" id="UP000827872"/>
    </source>
</evidence>
<accession>A0ACB8E698</accession>